<evidence type="ECO:0000313" key="2">
    <source>
        <dbReference type="EMBL" id="GLI01044.1"/>
    </source>
</evidence>
<comment type="caution">
    <text evidence="2">The sequence shown here is derived from an EMBL/GenBank/DDBJ whole genome shotgun (WGS) entry which is preliminary data.</text>
</comment>
<evidence type="ECO:0000256" key="1">
    <source>
        <dbReference type="SAM" id="MobiDB-lite"/>
    </source>
</evidence>
<keyword evidence="3" id="KW-1185">Reference proteome</keyword>
<organism evidence="2 3">
    <name type="scientific">Phytohabitans aurantiacus</name>
    <dbReference type="NCBI Taxonomy" id="3016789"/>
    <lineage>
        <taxon>Bacteria</taxon>
        <taxon>Bacillati</taxon>
        <taxon>Actinomycetota</taxon>
        <taxon>Actinomycetes</taxon>
        <taxon>Micromonosporales</taxon>
        <taxon>Micromonosporaceae</taxon>
    </lineage>
</organism>
<evidence type="ECO:0000313" key="3">
    <source>
        <dbReference type="Proteomes" id="UP001144280"/>
    </source>
</evidence>
<dbReference type="RefSeq" id="WP_281901743.1">
    <property type="nucleotide sequence ID" value="NZ_BSDI01000040.1"/>
</dbReference>
<proteinExistence type="predicted"/>
<accession>A0ABQ5R2P8</accession>
<protein>
    <submittedName>
        <fullName evidence="2">Uncharacterized protein</fullName>
    </submittedName>
</protein>
<sequence length="653" mass="68689">MTATGITYDGSDLPAGAVAAAVEVSDVGLGTVAWASVRVGEVTEVPLEPGRYFVRGRFPSGEPISVVLDVPKGGAPALIRLRRQPPEAAIAAERVQVWTRWWRIANATWKPEQPVSLEVPAGGSVELTQAGTGGHGTALQFGADSTTSILTVVPDWLPLRLTHSVRHGADHLDVNIAPSTEATLLGYLWLGDNVALAAVVGEGPAGLAVPDGSRPLLDIVVGYHLLRLRDGRARAWISALEDNYPASADVAVLGAAQVARDHGYHAAAVVPAVRRAATLGPPVVAEGVHLLAALLDRLPEAARMPETAARWNAYAGTLLEGALTSYPLDPRTPDDDPLAPGEGPPRIRLPRAPLVVATPADSLSPPTVPRRPPSRGRNRGALRRILAQAADGLADRGFGATSMHAVIPVAGLKVSTSALARADGRLDVEISISDGTSSSGRLDGDTVSLCVDESHHYLSIFGASGHATFTSVPAGRWRLSAPDRPVQPRLTSPTVGLPLPDRQGISLAHSLHGHRDVLHVVGPGGRGGYVLFRKGNAYGVEVMARPPSGVGLTILEYSRRDGDTTVLLVPLRQGTLRYASSYLPLAGFDPEAPWHCAPDVDVMDLPAWDALIPPSIRAAESDGTAEAWLAVAALAPRAQRATIEDTITNETRR</sequence>
<name>A0ABQ5R2P8_9ACTN</name>
<feature type="region of interest" description="Disordered" evidence="1">
    <location>
        <begin position="325"/>
        <end position="378"/>
    </location>
</feature>
<reference evidence="2" key="1">
    <citation type="submission" date="2022-12" db="EMBL/GenBank/DDBJ databases">
        <title>New Phytohabitans aurantiacus sp. RD004123 nov., an actinomycete isolated from soil.</title>
        <authorList>
            <person name="Triningsih D.W."/>
            <person name="Harunari E."/>
            <person name="Igarashi Y."/>
        </authorList>
    </citation>
    <scope>NUCLEOTIDE SEQUENCE</scope>
    <source>
        <strain evidence="2">RD004123</strain>
    </source>
</reference>
<dbReference type="Proteomes" id="UP001144280">
    <property type="component" value="Unassembled WGS sequence"/>
</dbReference>
<gene>
    <name evidence="2" type="ORF">Pa4123_63200</name>
</gene>
<dbReference type="EMBL" id="BSDI01000040">
    <property type="protein sequence ID" value="GLI01044.1"/>
    <property type="molecule type" value="Genomic_DNA"/>
</dbReference>